<sequence length="101" mass="11241">MLRFKRGIEEISGKSNSEILQENNQFIKTKTYNNNNNNNSDNNDNKVKITNGSGIDFVASSSGPKIGTITGFEESEKKTVKEKVKNDDAIDIDIDIDNLSE</sequence>
<dbReference type="EMBL" id="BSXV01006550">
    <property type="protein sequence ID" value="GMF03933.1"/>
    <property type="molecule type" value="Genomic_DNA"/>
</dbReference>
<evidence type="ECO:0000313" key="1">
    <source>
        <dbReference type="EMBL" id="GMF03933.1"/>
    </source>
</evidence>
<gene>
    <name evidence="1" type="ORF">Cboi01_000641100</name>
</gene>
<organism evidence="1 2">
    <name type="scientific">Candida boidinii</name>
    <name type="common">Yeast</name>
    <dbReference type="NCBI Taxonomy" id="5477"/>
    <lineage>
        <taxon>Eukaryota</taxon>
        <taxon>Fungi</taxon>
        <taxon>Dikarya</taxon>
        <taxon>Ascomycota</taxon>
        <taxon>Saccharomycotina</taxon>
        <taxon>Pichiomycetes</taxon>
        <taxon>Pichiales</taxon>
        <taxon>Pichiaceae</taxon>
        <taxon>Ogataea</taxon>
        <taxon>Ogataea/Candida clade</taxon>
    </lineage>
</organism>
<protein>
    <submittedName>
        <fullName evidence="1">Unnamed protein product</fullName>
    </submittedName>
</protein>
<comment type="caution">
    <text evidence="1">The sequence shown here is derived from an EMBL/GenBank/DDBJ whole genome shotgun (WGS) entry which is preliminary data.</text>
</comment>
<accession>A0ACB5UAF8</accession>
<evidence type="ECO:0000313" key="2">
    <source>
        <dbReference type="Proteomes" id="UP001165101"/>
    </source>
</evidence>
<dbReference type="Proteomes" id="UP001165101">
    <property type="component" value="Unassembled WGS sequence"/>
</dbReference>
<proteinExistence type="predicted"/>
<keyword evidence="2" id="KW-1185">Reference proteome</keyword>
<reference evidence="1" key="1">
    <citation type="submission" date="2023-04" db="EMBL/GenBank/DDBJ databases">
        <title>Candida boidinii NBRC 1967.</title>
        <authorList>
            <person name="Ichikawa N."/>
            <person name="Sato H."/>
            <person name="Tonouchi N."/>
        </authorList>
    </citation>
    <scope>NUCLEOTIDE SEQUENCE</scope>
    <source>
        <strain evidence="1">NBRC 1967</strain>
    </source>
</reference>
<name>A0ACB5UAF8_CANBO</name>